<evidence type="ECO:0000259" key="9">
    <source>
        <dbReference type="PROSITE" id="PS50853"/>
    </source>
</evidence>
<comment type="subcellular location">
    <subcellularLocation>
        <location evidence="1">Membrane</location>
        <topology evidence="1">Single-pass type I membrane protein</topology>
    </subcellularLocation>
</comment>
<evidence type="ECO:0000256" key="2">
    <source>
        <dbReference type="ARBA" id="ARBA00022692"/>
    </source>
</evidence>
<dbReference type="InterPro" id="IPR013783">
    <property type="entry name" value="Ig-like_fold"/>
</dbReference>
<dbReference type="EMBL" id="SOYY01000010">
    <property type="protein sequence ID" value="KAA0715608.1"/>
    <property type="molecule type" value="Genomic_DNA"/>
</dbReference>
<evidence type="ECO:0000256" key="3">
    <source>
        <dbReference type="ARBA" id="ARBA00022729"/>
    </source>
</evidence>
<evidence type="ECO:0000256" key="6">
    <source>
        <dbReference type="ARBA" id="ARBA00023170"/>
    </source>
</evidence>
<dbReference type="Gene3D" id="2.60.40.10">
    <property type="entry name" value="Immunoglobulins"/>
    <property type="match status" value="1"/>
</dbReference>
<comment type="caution">
    <text evidence="10">The sequence shown here is derived from an EMBL/GenBank/DDBJ whole genome shotgun (WGS) entry which is preliminary data.</text>
</comment>
<evidence type="ECO:0000313" key="11">
    <source>
        <dbReference type="Proteomes" id="UP000324632"/>
    </source>
</evidence>
<dbReference type="GO" id="GO:0004896">
    <property type="term" value="F:cytokine receptor activity"/>
    <property type="evidence" value="ECO:0007669"/>
    <property type="project" value="TreeGrafter"/>
</dbReference>
<evidence type="ECO:0000256" key="1">
    <source>
        <dbReference type="ARBA" id="ARBA00004479"/>
    </source>
</evidence>
<keyword evidence="5 8" id="KW-0472">Membrane</keyword>
<name>A0A5A9P116_9TELE</name>
<keyword evidence="11" id="KW-1185">Reference proteome</keyword>
<evidence type="ECO:0000313" key="10">
    <source>
        <dbReference type="EMBL" id="KAA0715608.1"/>
    </source>
</evidence>
<dbReference type="InterPro" id="IPR036116">
    <property type="entry name" value="FN3_sf"/>
</dbReference>
<keyword evidence="4 8" id="KW-1133">Transmembrane helix</keyword>
<feature type="domain" description="Fibronectin type-III" evidence="9">
    <location>
        <begin position="10"/>
        <end position="114"/>
    </location>
</feature>
<accession>A0A5A9P116</accession>
<sequence length="251" mass="29277">MSSPCFKYTDPTKFSLEEIDMKIDGTSHGITVTWKTPVKNKNPRCYTSELQYKNQCVKNWTFSQSEIIQDQELYDVNLPTLTLKHNYDFRIRMKLDCLYEGDWSNWTPVQSWGNNIGVCKFESSSKLSNWIYVLITVLPMTAFLLICLLMQDGIRKRILPVVPDPKHFKSKFMDIDQSQWWGNLGQHTEECKTTEIEIINKSEDNEDDQTVVIESMDATLELDNMYCIYSSETHDEITPQYSQRACGYVVL</sequence>
<dbReference type="PANTHER" id="PTHR23037">
    <property type="entry name" value="CYTOKINE RECEPTOR"/>
    <property type="match status" value="1"/>
</dbReference>
<proteinExistence type="predicted"/>
<dbReference type="Proteomes" id="UP000324632">
    <property type="component" value="Chromosome 10"/>
</dbReference>
<keyword evidence="7" id="KW-0325">Glycoprotein</keyword>
<organism evidence="10 11">
    <name type="scientific">Triplophysa tibetana</name>
    <dbReference type="NCBI Taxonomy" id="1572043"/>
    <lineage>
        <taxon>Eukaryota</taxon>
        <taxon>Metazoa</taxon>
        <taxon>Chordata</taxon>
        <taxon>Craniata</taxon>
        <taxon>Vertebrata</taxon>
        <taxon>Euteleostomi</taxon>
        <taxon>Actinopterygii</taxon>
        <taxon>Neopterygii</taxon>
        <taxon>Teleostei</taxon>
        <taxon>Ostariophysi</taxon>
        <taxon>Cypriniformes</taxon>
        <taxon>Nemacheilidae</taxon>
        <taxon>Triplophysa</taxon>
    </lineage>
</organism>
<dbReference type="AlphaFoldDB" id="A0A5A9P116"/>
<dbReference type="GO" id="GO:0009897">
    <property type="term" value="C:external side of plasma membrane"/>
    <property type="evidence" value="ECO:0007669"/>
    <property type="project" value="TreeGrafter"/>
</dbReference>
<dbReference type="PROSITE" id="PS50853">
    <property type="entry name" value="FN3"/>
    <property type="match status" value="1"/>
</dbReference>
<evidence type="ECO:0000256" key="5">
    <source>
        <dbReference type="ARBA" id="ARBA00023136"/>
    </source>
</evidence>
<dbReference type="SUPFAM" id="SSF49265">
    <property type="entry name" value="Fibronectin type III"/>
    <property type="match status" value="1"/>
</dbReference>
<feature type="transmembrane region" description="Helical" evidence="8">
    <location>
        <begin position="130"/>
        <end position="150"/>
    </location>
</feature>
<keyword evidence="3" id="KW-0732">Signal</keyword>
<keyword evidence="6" id="KW-0675">Receptor</keyword>
<dbReference type="PANTHER" id="PTHR23037:SF46">
    <property type="entry name" value="INTERLEUKIN 5 RECEPTOR SUBUNIT ALPHA"/>
    <property type="match status" value="1"/>
</dbReference>
<protein>
    <recommendedName>
        <fullName evidence="9">Fibronectin type-III domain-containing protein</fullName>
    </recommendedName>
</protein>
<evidence type="ECO:0000256" key="4">
    <source>
        <dbReference type="ARBA" id="ARBA00022989"/>
    </source>
</evidence>
<dbReference type="InterPro" id="IPR003961">
    <property type="entry name" value="FN3_dom"/>
</dbReference>
<reference evidence="10 11" key="1">
    <citation type="journal article" date="2019" name="Mol. Ecol. Resour.">
        <title>Chromosome-level genome assembly of Triplophysa tibetana, a fish adapted to the harsh high-altitude environment of the Tibetan Plateau.</title>
        <authorList>
            <person name="Yang X."/>
            <person name="Liu H."/>
            <person name="Ma Z."/>
            <person name="Zou Y."/>
            <person name="Zou M."/>
            <person name="Mao Y."/>
            <person name="Li X."/>
            <person name="Wang H."/>
            <person name="Chen T."/>
            <person name="Wang W."/>
            <person name="Yang R."/>
        </authorList>
    </citation>
    <scope>NUCLEOTIDE SEQUENCE [LARGE SCALE GENOMIC DNA]</scope>
    <source>
        <strain evidence="10">TTIB1903HZAU</strain>
        <tissue evidence="10">Muscle</tissue>
    </source>
</reference>
<keyword evidence="2 8" id="KW-0812">Transmembrane</keyword>
<evidence type="ECO:0000256" key="8">
    <source>
        <dbReference type="SAM" id="Phobius"/>
    </source>
</evidence>
<evidence type="ECO:0000256" key="7">
    <source>
        <dbReference type="ARBA" id="ARBA00023180"/>
    </source>
</evidence>
<gene>
    <name evidence="10" type="ORF">E1301_Tti008447</name>
</gene>